<evidence type="ECO:0000256" key="4">
    <source>
        <dbReference type="ARBA" id="ARBA00023125"/>
    </source>
</evidence>
<evidence type="ECO:0000313" key="9">
    <source>
        <dbReference type="Proteomes" id="UP000199515"/>
    </source>
</evidence>
<proteinExistence type="inferred from homology"/>
<dbReference type="SUPFAM" id="SSF88659">
    <property type="entry name" value="Sigma3 and sigma4 domains of RNA polymerase sigma factors"/>
    <property type="match status" value="1"/>
</dbReference>
<dbReference type="InterPro" id="IPR039425">
    <property type="entry name" value="RNA_pol_sigma-70-like"/>
</dbReference>
<evidence type="ECO:0000256" key="3">
    <source>
        <dbReference type="ARBA" id="ARBA00023082"/>
    </source>
</evidence>
<dbReference type="Pfam" id="PF08281">
    <property type="entry name" value="Sigma70_r4_2"/>
    <property type="match status" value="1"/>
</dbReference>
<dbReference type="Proteomes" id="UP000199515">
    <property type="component" value="Unassembled WGS sequence"/>
</dbReference>
<dbReference type="InterPro" id="IPR013325">
    <property type="entry name" value="RNA_pol_sigma_r2"/>
</dbReference>
<dbReference type="Gene3D" id="1.10.10.10">
    <property type="entry name" value="Winged helix-like DNA-binding domain superfamily/Winged helix DNA-binding domain"/>
    <property type="match status" value="1"/>
</dbReference>
<dbReference type="AlphaFoldDB" id="A0A1H2VFZ5"/>
<evidence type="ECO:0000256" key="1">
    <source>
        <dbReference type="ARBA" id="ARBA00010641"/>
    </source>
</evidence>
<feature type="domain" description="RNA polymerase sigma-70 region 2" evidence="6">
    <location>
        <begin position="22"/>
        <end position="90"/>
    </location>
</feature>
<gene>
    <name evidence="8" type="ORF">SAMN05421504_1011213</name>
</gene>
<dbReference type="OrthoDB" id="5243867at2"/>
<keyword evidence="2" id="KW-0805">Transcription regulation</keyword>
<evidence type="ECO:0000256" key="2">
    <source>
        <dbReference type="ARBA" id="ARBA00023015"/>
    </source>
</evidence>
<keyword evidence="4" id="KW-0238">DNA-binding</keyword>
<protein>
    <submittedName>
        <fullName evidence="8">RNA polymerase sigma-70 factor, ECF subfamily</fullName>
    </submittedName>
</protein>
<dbReference type="EMBL" id="FNON01000001">
    <property type="protein sequence ID" value="SDW67212.1"/>
    <property type="molecule type" value="Genomic_DNA"/>
</dbReference>
<keyword evidence="5" id="KW-0804">Transcription</keyword>
<dbReference type="InterPro" id="IPR014284">
    <property type="entry name" value="RNA_pol_sigma-70_dom"/>
</dbReference>
<dbReference type="GO" id="GO:0006352">
    <property type="term" value="P:DNA-templated transcription initiation"/>
    <property type="evidence" value="ECO:0007669"/>
    <property type="project" value="InterPro"/>
</dbReference>
<keyword evidence="3" id="KW-0731">Sigma factor</keyword>
<comment type="similarity">
    <text evidence="1">Belongs to the sigma-70 factor family. ECF subfamily.</text>
</comment>
<dbReference type="Gene3D" id="1.10.1740.10">
    <property type="match status" value="1"/>
</dbReference>
<dbReference type="InterPro" id="IPR013249">
    <property type="entry name" value="RNA_pol_sigma70_r4_t2"/>
</dbReference>
<organism evidence="8 9">
    <name type="scientific">Amycolatopsis xylanica</name>
    <dbReference type="NCBI Taxonomy" id="589385"/>
    <lineage>
        <taxon>Bacteria</taxon>
        <taxon>Bacillati</taxon>
        <taxon>Actinomycetota</taxon>
        <taxon>Actinomycetes</taxon>
        <taxon>Pseudonocardiales</taxon>
        <taxon>Pseudonocardiaceae</taxon>
        <taxon>Amycolatopsis</taxon>
    </lineage>
</organism>
<feature type="domain" description="RNA polymerase sigma factor 70 region 4 type 2" evidence="7">
    <location>
        <begin position="125"/>
        <end position="175"/>
    </location>
</feature>
<evidence type="ECO:0000259" key="6">
    <source>
        <dbReference type="Pfam" id="PF04542"/>
    </source>
</evidence>
<evidence type="ECO:0000259" key="7">
    <source>
        <dbReference type="Pfam" id="PF08281"/>
    </source>
</evidence>
<dbReference type="NCBIfam" id="TIGR02937">
    <property type="entry name" value="sigma70-ECF"/>
    <property type="match status" value="1"/>
</dbReference>
<dbReference type="GO" id="GO:0003677">
    <property type="term" value="F:DNA binding"/>
    <property type="evidence" value="ECO:0007669"/>
    <property type="project" value="UniProtKB-KW"/>
</dbReference>
<name>A0A1H2VFZ5_9PSEU</name>
<dbReference type="SUPFAM" id="SSF88946">
    <property type="entry name" value="Sigma2 domain of RNA polymerase sigma factors"/>
    <property type="match status" value="1"/>
</dbReference>
<accession>A0A1H2VFZ5</accession>
<keyword evidence="9" id="KW-1185">Reference proteome</keyword>
<reference evidence="8 9" key="1">
    <citation type="submission" date="2016-10" db="EMBL/GenBank/DDBJ databases">
        <authorList>
            <person name="de Groot N.N."/>
        </authorList>
    </citation>
    <scope>NUCLEOTIDE SEQUENCE [LARGE SCALE GENOMIC DNA]</scope>
    <source>
        <strain evidence="8 9">CPCC 202699</strain>
    </source>
</reference>
<dbReference type="GO" id="GO:0016987">
    <property type="term" value="F:sigma factor activity"/>
    <property type="evidence" value="ECO:0007669"/>
    <property type="project" value="UniProtKB-KW"/>
</dbReference>
<dbReference type="Pfam" id="PF04542">
    <property type="entry name" value="Sigma70_r2"/>
    <property type="match status" value="1"/>
</dbReference>
<dbReference type="PANTHER" id="PTHR43133:SF8">
    <property type="entry name" value="RNA POLYMERASE SIGMA FACTOR HI_1459-RELATED"/>
    <property type="match status" value="1"/>
</dbReference>
<sequence length="196" mass="21323">MRATSAAGIRGIGTDPEVFEAFYREHLDAVHRFVARRVADPGLAADLTADVFLAAIESAHTYQPGRGSPQGWLYGVARNVVSSERRRAARALTANRRIAGRRLLDGCEIARMEDRIEAATEVRRAYEAMECLSDGERAVLELAALDGLAVSDIAHALGISSVTARVRLHRARRRMRELLAPAPPVAARGLASEVRS</sequence>
<dbReference type="InterPro" id="IPR013324">
    <property type="entry name" value="RNA_pol_sigma_r3/r4-like"/>
</dbReference>
<dbReference type="STRING" id="589385.SAMN05421504_1011213"/>
<evidence type="ECO:0000313" key="8">
    <source>
        <dbReference type="EMBL" id="SDW67212.1"/>
    </source>
</evidence>
<evidence type="ECO:0000256" key="5">
    <source>
        <dbReference type="ARBA" id="ARBA00023163"/>
    </source>
</evidence>
<dbReference type="InterPro" id="IPR007627">
    <property type="entry name" value="RNA_pol_sigma70_r2"/>
</dbReference>
<dbReference type="RefSeq" id="WP_091287505.1">
    <property type="nucleotide sequence ID" value="NZ_FNON01000001.1"/>
</dbReference>
<dbReference type="InterPro" id="IPR036388">
    <property type="entry name" value="WH-like_DNA-bd_sf"/>
</dbReference>
<dbReference type="PANTHER" id="PTHR43133">
    <property type="entry name" value="RNA POLYMERASE ECF-TYPE SIGMA FACTO"/>
    <property type="match status" value="1"/>
</dbReference>